<feature type="domain" description="DUF7144" evidence="2">
    <location>
        <begin position="14"/>
        <end position="126"/>
    </location>
</feature>
<evidence type="ECO:0000259" key="2">
    <source>
        <dbReference type="Pfam" id="PF23636"/>
    </source>
</evidence>
<organism evidence="3 4">
    <name type="scientific">Nocardioides bruguierae</name>
    <dbReference type="NCBI Taxonomy" id="2945102"/>
    <lineage>
        <taxon>Bacteria</taxon>
        <taxon>Bacillati</taxon>
        <taxon>Actinomycetota</taxon>
        <taxon>Actinomycetes</taxon>
        <taxon>Propionibacteriales</taxon>
        <taxon>Nocardioidaceae</taxon>
        <taxon>Nocardioides</taxon>
    </lineage>
</organism>
<evidence type="ECO:0000313" key="4">
    <source>
        <dbReference type="Proteomes" id="UP001139485"/>
    </source>
</evidence>
<evidence type="ECO:0000313" key="3">
    <source>
        <dbReference type="EMBL" id="MCM0619487.1"/>
    </source>
</evidence>
<dbReference type="Proteomes" id="UP001139485">
    <property type="component" value="Unassembled WGS sequence"/>
</dbReference>
<comment type="caution">
    <text evidence="3">The sequence shown here is derived from an EMBL/GenBank/DDBJ whole genome shotgun (WGS) entry which is preliminary data.</text>
</comment>
<evidence type="ECO:0000256" key="1">
    <source>
        <dbReference type="SAM" id="Phobius"/>
    </source>
</evidence>
<gene>
    <name evidence="3" type="ORF">M8330_04145</name>
</gene>
<dbReference type="AlphaFoldDB" id="A0A9X2D605"/>
<keyword evidence="4" id="KW-1185">Reference proteome</keyword>
<name>A0A9X2D605_9ACTN</name>
<protein>
    <recommendedName>
        <fullName evidence="2">DUF7144 domain-containing protein</fullName>
    </recommendedName>
</protein>
<proteinExistence type="predicted"/>
<keyword evidence="1" id="KW-0472">Membrane</keyword>
<keyword evidence="1" id="KW-1133">Transmembrane helix</keyword>
<accession>A0A9X2D605</accession>
<feature type="transmembrane region" description="Helical" evidence="1">
    <location>
        <begin position="106"/>
        <end position="124"/>
    </location>
</feature>
<feature type="transmembrane region" description="Helical" evidence="1">
    <location>
        <begin position="12"/>
        <end position="36"/>
    </location>
</feature>
<feature type="transmembrane region" description="Helical" evidence="1">
    <location>
        <begin position="56"/>
        <end position="77"/>
    </location>
</feature>
<sequence length="132" mass="14064">MPRKPRPTLWVGPIAFAAVMIAVAGLFNVLTGLTAIATDDVYVTGSRTLLVLDVTAWGWVHLVTGVLLLATGVMTLAGRLWARLAALALVVLNLLTQLVLLPATPYASMVTIALEVVVVWAILVHGEELENL</sequence>
<dbReference type="InterPro" id="IPR055568">
    <property type="entry name" value="DUF7144"/>
</dbReference>
<feature type="transmembrane region" description="Helical" evidence="1">
    <location>
        <begin position="84"/>
        <end position="100"/>
    </location>
</feature>
<dbReference type="Pfam" id="PF23636">
    <property type="entry name" value="DUF7144"/>
    <property type="match status" value="1"/>
</dbReference>
<dbReference type="RefSeq" id="WP_250826305.1">
    <property type="nucleotide sequence ID" value="NZ_JAMOIL010000003.1"/>
</dbReference>
<keyword evidence="1" id="KW-0812">Transmembrane</keyword>
<dbReference type="EMBL" id="JAMOIL010000003">
    <property type="protein sequence ID" value="MCM0619487.1"/>
    <property type="molecule type" value="Genomic_DNA"/>
</dbReference>
<reference evidence="3" key="1">
    <citation type="submission" date="2022-05" db="EMBL/GenBank/DDBJ databases">
        <authorList>
            <person name="Tuo L."/>
        </authorList>
    </citation>
    <scope>NUCLEOTIDE SEQUENCE</scope>
    <source>
        <strain evidence="3">BSK12Z-4</strain>
    </source>
</reference>